<evidence type="ECO:0000313" key="2">
    <source>
        <dbReference type="EMBL" id="BFP53647.1"/>
    </source>
</evidence>
<organism evidence="2">
    <name type="scientific">Streptomyces sp. CMC78</name>
    <dbReference type="NCBI Taxonomy" id="3231512"/>
    <lineage>
        <taxon>Bacteria</taxon>
        <taxon>Bacillati</taxon>
        <taxon>Actinomycetota</taxon>
        <taxon>Actinomycetes</taxon>
        <taxon>Kitasatosporales</taxon>
        <taxon>Streptomycetaceae</taxon>
        <taxon>Streptomyces</taxon>
    </lineage>
</organism>
<feature type="region of interest" description="Disordered" evidence="1">
    <location>
        <begin position="36"/>
        <end position="61"/>
    </location>
</feature>
<sequence length="113" mass="12076">MHRRPLRLGLFRLRGLLGLLDGGLRGCGPGALDHRPEGAVAGRPLDQPHPGRPDHIGPARGGRPEDVVVLLAGRPVSGFTMLLIALVDPLPRIMSVVVVLLLLDVVRVHAHLP</sequence>
<dbReference type="EMBL" id="AP035884">
    <property type="protein sequence ID" value="BFP53647.1"/>
    <property type="molecule type" value="Genomic_DNA"/>
</dbReference>
<dbReference type="KEGG" id="stcm:SCMC78_34540"/>
<evidence type="ECO:0008006" key="3">
    <source>
        <dbReference type="Google" id="ProtNLM"/>
    </source>
</evidence>
<dbReference type="AlphaFoldDB" id="A0AB33KM95"/>
<protein>
    <recommendedName>
        <fullName evidence="3">Secreted protein</fullName>
    </recommendedName>
</protein>
<feature type="compositionally biased region" description="Basic and acidic residues" evidence="1">
    <location>
        <begin position="49"/>
        <end position="61"/>
    </location>
</feature>
<proteinExistence type="predicted"/>
<gene>
    <name evidence="2" type="ORF">SCMC78_34540</name>
</gene>
<reference evidence="2" key="1">
    <citation type="submission" date="2024-07" db="EMBL/GenBank/DDBJ databases">
        <title>Complete genome sequences of cellulolytic bacteria, Kitasatospora sp. CMC57 and Streptomyces sp. CMC78, isolated from Japanese agricultural soil.</title>
        <authorList>
            <person name="Hashimoto T."/>
            <person name="Ito M."/>
            <person name="Iwamoto M."/>
            <person name="Fukahori D."/>
            <person name="Shoda T."/>
            <person name="Sakoda M."/>
            <person name="Morohoshi T."/>
            <person name="Mitsuboshi M."/>
            <person name="Nishizawa T."/>
        </authorList>
    </citation>
    <scope>NUCLEOTIDE SEQUENCE</scope>
    <source>
        <strain evidence="2">CMC78</strain>
    </source>
</reference>
<accession>A0AB33KM95</accession>
<name>A0AB33KM95_9ACTN</name>
<evidence type="ECO:0000256" key="1">
    <source>
        <dbReference type="SAM" id="MobiDB-lite"/>
    </source>
</evidence>